<name>L8GJA0_ACACF</name>
<dbReference type="OrthoDB" id="19311at2759"/>
<dbReference type="KEGG" id="acan:ACA1_372450"/>
<organism evidence="2 3">
    <name type="scientific">Acanthamoeba castellanii (strain ATCC 30010 / Neff)</name>
    <dbReference type="NCBI Taxonomy" id="1257118"/>
    <lineage>
        <taxon>Eukaryota</taxon>
        <taxon>Amoebozoa</taxon>
        <taxon>Discosea</taxon>
        <taxon>Longamoebia</taxon>
        <taxon>Centramoebida</taxon>
        <taxon>Acanthamoebidae</taxon>
        <taxon>Acanthamoeba</taxon>
    </lineage>
</organism>
<dbReference type="VEuPathDB" id="AmoebaDB:ACA1_372450"/>
<evidence type="ECO:0000313" key="2">
    <source>
        <dbReference type="EMBL" id="ELR12266.1"/>
    </source>
</evidence>
<dbReference type="GeneID" id="14912894"/>
<dbReference type="EMBL" id="KB008119">
    <property type="protein sequence ID" value="ELR12266.1"/>
    <property type="molecule type" value="Genomic_DNA"/>
</dbReference>
<dbReference type="RefSeq" id="XP_004334279.1">
    <property type="nucleotide sequence ID" value="XM_004334231.1"/>
</dbReference>
<dbReference type="AlphaFoldDB" id="L8GJA0"/>
<sequence length="308" mass="34569">MVCLGTNGQKSATKEELKAFFVEKYKQIFTVLLTRFADLESSQKKGAYTSSAMPATLYLGTTLFTHEPVALSLFLVWIRSEVTTEAMWQDFNAKLATLVNWKATLTQWEEKVLQLTYILIENTYPKPMVPEPKKKKGNVAKESEDNKEKEPKATTGGGDDKKRQPRDARLTSMTWNQLKIQTMWDITLHILGNLCDIKDPPNFSTAISCVSQVVDLMCEAEDRLEITAKAPIPLQQIFLPWILKAVKATHKPLKEKVLELPANVVHKVFRALEFSLLGDEVMSAPLALPPLPTHSTHVERVGVVGGLH</sequence>
<feature type="region of interest" description="Disordered" evidence="1">
    <location>
        <begin position="129"/>
        <end position="168"/>
    </location>
</feature>
<feature type="compositionally biased region" description="Basic and acidic residues" evidence="1">
    <location>
        <begin position="139"/>
        <end position="168"/>
    </location>
</feature>
<reference evidence="2 3" key="1">
    <citation type="journal article" date="2013" name="Genome Biol.">
        <title>Genome of Acanthamoeba castellanii highlights extensive lateral gene transfer and early evolution of tyrosine kinase signaling.</title>
        <authorList>
            <person name="Clarke M."/>
            <person name="Lohan A.J."/>
            <person name="Liu B."/>
            <person name="Lagkouvardos I."/>
            <person name="Roy S."/>
            <person name="Zafar N."/>
            <person name="Bertelli C."/>
            <person name="Schilde C."/>
            <person name="Kianianmomeni A."/>
            <person name="Burglin T.R."/>
            <person name="Frech C."/>
            <person name="Turcotte B."/>
            <person name="Kopec K.O."/>
            <person name="Synnott J.M."/>
            <person name="Choo C."/>
            <person name="Paponov I."/>
            <person name="Finkler A."/>
            <person name="Soon Heng Tan C."/>
            <person name="Hutchins A.P."/>
            <person name="Weinmeier T."/>
            <person name="Rattei T."/>
            <person name="Chu J.S."/>
            <person name="Gimenez G."/>
            <person name="Irimia M."/>
            <person name="Rigden D.J."/>
            <person name="Fitzpatrick D.A."/>
            <person name="Lorenzo-Morales J."/>
            <person name="Bateman A."/>
            <person name="Chiu C.H."/>
            <person name="Tang P."/>
            <person name="Hegemann P."/>
            <person name="Fromm H."/>
            <person name="Raoult D."/>
            <person name="Greub G."/>
            <person name="Miranda-Saavedra D."/>
            <person name="Chen N."/>
            <person name="Nash P."/>
            <person name="Ginger M.L."/>
            <person name="Horn M."/>
            <person name="Schaap P."/>
            <person name="Caler L."/>
            <person name="Loftus B."/>
        </authorList>
    </citation>
    <scope>NUCLEOTIDE SEQUENCE [LARGE SCALE GENOMIC DNA]</scope>
    <source>
        <strain evidence="2 3">Neff</strain>
    </source>
</reference>
<accession>L8GJA0</accession>
<evidence type="ECO:0000313" key="3">
    <source>
        <dbReference type="Proteomes" id="UP000011083"/>
    </source>
</evidence>
<evidence type="ECO:0000256" key="1">
    <source>
        <dbReference type="SAM" id="MobiDB-lite"/>
    </source>
</evidence>
<proteinExistence type="predicted"/>
<gene>
    <name evidence="2" type="ORF">ACA1_372450</name>
</gene>
<keyword evidence="3" id="KW-1185">Reference proteome</keyword>
<protein>
    <recommendedName>
        <fullName evidence="4">Proteasome activator Blm10 mid region domain-containing protein</fullName>
    </recommendedName>
</protein>
<evidence type="ECO:0008006" key="4">
    <source>
        <dbReference type="Google" id="ProtNLM"/>
    </source>
</evidence>
<dbReference type="Proteomes" id="UP000011083">
    <property type="component" value="Unassembled WGS sequence"/>
</dbReference>